<comment type="function">
    <text evidence="4">Catalyzes the conversion of cyclic dehypoxanthine futalosine (cyclic DHFL) into 1,4-dihydroxy-6-naphthoate, a step in the biosynthesis of menaquinone (MK, vitamin K2).</text>
</comment>
<dbReference type="InterPro" id="IPR030869">
    <property type="entry name" value="MqnD"/>
</dbReference>
<keyword evidence="3 4" id="KW-0456">Lyase</keyword>
<dbReference type="PANTHER" id="PTHR37167">
    <property type="entry name" value="1,4-DIHYDROXY-6-NAPHTOATE SYNTHASE"/>
    <property type="match status" value="1"/>
</dbReference>
<sequence length="274" mass="31307">MSFEKLEIAISPCPNDTFIFGPLVLGWIKVPFRMEFYFEDIETLNRMALTGEVPVIKLSFAVLPEVAERYLVLPVGAALGRGVGPLLVARKPYTPAKVPELRVLLPGEHTTAHLLFRLAFPGATRKAFVPYHEIMPRLQDGEAEAGVIIHEGRFVFRDYGLYEILDLGAWWERETGLPIPLGGIFARRDLLPERLQVLTTAIRQSLELARERFEELYPFIAQKARELSREVIERHITTYVNDFTWDLGQEGRKVLKVLAEKVKPDAQILVWEEK</sequence>
<dbReference type="GO" id="GO:0009234">
    <property type="term" value="P:menaquinone biosynthetic process"/>
    <property type="evidence" value="ECO:0007669"/>
    <property type="project" value="UniProtKB-UniRule"/>
</dbReference>
<dbReference type="RefSeq" id="WP_068668310.1">
    <property type="nucleotide sequence ID" value="NZ_LWLG01000001.1"/>
</dbReference>
<dbReference type="GO" id="GO:0016830">
    <property type="term" value="F:carbon-carbon lyase activity"/>
    <property type="evidence" value="ECO:0007669"/>
    <property type="project" value="UniProtKB-UniRule"/>
</dbReference>
<feature type="active site" description="Proton acceptor" evidence="4">
    <location>
        <position position="150"/>
    </location>
</feature>
<dbReference type="EMBL" id="LWLG01000001">
    <property type="protein sequence ID" value="OAQ21644.1"/>
    <property type="molecule type" value="Genomic_DNA"/>
</dbReference>
<comment type="caution">
    <text evidence="5">The sequence shown here is derived from an EMBL/GenBank/DDBJ whole genome shotgun (WGS) entry which is preliminary data.</text>
</comment>
<name>A0A179D6C0_9BACT</name>
<dbReference type="EC" id="4.1.99.29" evidence="4"/>
<feature type="binding site" evidence="4">
    <location>
        <begin position="111"/>
        <end position="112"/>
    </location>
    <ligand>
        <name>substrate</name>
    </ligand>
</feature>
<dbReference type="PANTHER" id="PTHR37167:SF1">
    <property type="entry name" value="1,4-DIHYDROXY-6-NAPHTOATE SYNTHASE"/>
    <property type="match status" value="1"/>
</dbReference>
<proteinExistence type="inferred from homology"/>
<comment type="similarity">
    <text evidence="4">Belongs to the MqnA/MqnD family. MqnD subfamily.</text>
</comment>
<comment type="catalytic activity">
    <reaction evidence="4">
        <text>cyclic dehypoxanthinylfutalosinate = 1,4-dihydroxy-6-naphthoate + dihydroxyacetone</text>
        <dbReference type="Rhea" id="RHEA:33087"/>
        <dbReference type="ChEBI" id="CHEBI:16016"/>
        <dbReference type="ChEBI" id="CHEBI:64254"/>
        <dbReference type="ChEBI" id="CHEBI:64270"/>
        <dbReference type="EC" id="4.1.99.29"/>
    </reaction>
</comment>
<dbReference type="PATRIC" id="fig|999894.6.peg.163"/>
<organism evidence="5 6">
    <name type="scientific">Thermosulfurimonas dismutans</name>
    <dbReference type="NCBI Taxonomy" id="999894"/>
    <lineage>
        <taxon>Bacteria</taxon>
        <taxon>Pseudomonadati</taxon>
        <taxon>Thermodesulfobacteriota</taxon>
        <taxon>Thermodesulfobacteria</taxon>
        <taxon>Thermodesulfobacteriales</taxon>
        <taxon>Thermodesulfobacteriaceae</taxon>
        <taxon>Thermosulfurimonas</taxon>
    </lineage>
</organism>
<reference evidence="5 6" key="1">
    <citation type="submission" date="2016-04" db="EMBL/GenBank/DDBJ databases">
        <title>Genome analysis of Thermosulfurimonas dismutans, the first thermophilic sulfur-disproportionating bacterium of the phylum Thermodesulfobacteria.</title>
        <authorList>
            <person name="Mardanov A.V."/>
            <person name="Beletsky A.V."/>
            <person name="Kadnikov V.V."/>
            <person name="Slobodkin A.I."/>
            <person name="Ravin N.V."/>
        </authorList>
    </citation>
    <scope>NUCLEOTIDE SEQUENCE [LARGE SCALE GENOMIC DNA]</scope>
    <source>
        <strain evidence="5 6">S95</strain>
    </source>
</reference>
<evidence type="ECO:0000256" key="4">
    <source>
        <dbReference type="HAMAP-Rule" id="MF_00996"/>
    </source>
</evidence>
<dbReference type="Pfam" id="PF02621">
    <property type="entry name" value="VitK2_biosynth"/>
    <property type="match status" value="1"/>
</dbReference>
<gene>
    <name evidence="4" type="primary">mqnD</name>
    <name evidence="5" type="ORF">TDIS_0162</name>
</gene>
<comment type="pathway">
    <text evidence="1 4">Quinol/quinone metabolism; menaquinone biosynthesis.</text>
</comment>
<keyword evidence="6" id="KW-1185">Reference proteome</keyword>
<evidence type="ECO:0000313" key="5">
    <source>
        <dbReference type="EMBL" id="OAQ21644.1"/>
    </source>
</evidence>
<dbReference type="CDD" id="cd13635">
    <property type="entry name" value="PBP2_Ttha1568_Mqnd"/>
    <property type="match status" value="1"/>
</dbReference>
<dbReference type="UniPathway" id="UPA00079"/>
<dbReference type="HAMAP" id="MF_00996">
    <property type="entry name" value="MqnD"/>
    <property type="match status" value="1"/>
</dbReference>
<dbReference type="Proteomes" id="UP000078390">
    <property type="component" value="Unassembled WGS sequence"/>
</dbReference>
<evidence type="ECO:0000256" key="1">
    <source>
        <dbReference type="ARBA" id="ARBA00004863"/>
    </source>
</evidence>
<feature type="binding site" evidence="4">
    <location>
        <begin position="57"/>
        <end position="59"/>
    </location>
    <ligand>
        <name>substrate</name>
    </ligand>
</feature>
<dbReference type="SUPFAM" id="SSF53850">
    <property type="entry name" value="Periplasmic binding protein-like II"/>
    <property type="match status" value="1"/>
</dbReference>
<evidence type="ECO:0000313" key="6">
    <source>
        <dbReference type="Proteomes" id="UP000078390"/>
    </source>
</evidence>
<evidence type="ECO:0000256" key="3">
    <source>
        <dbReference type="ARBA" id="ARBA00023239"/>
    </source>
</evidence>
<protein>
    <recommendedName>
        <fullName evidence="4">1,4-dihydroxy-6-naphtoate synthase</fullName>
        <ecNumber evidence="4">4.1.99.29</ecNumber>
    </recommendedName>
    <alternativeName>
        <fullName evidence="4">Menaquinone biosynthetic enzyme MqnD</fullName>
    </alternativeName>
</protein>
<evidence type="ECO:0000256" key="2">
    <source>
        <dbReference type="ARBA" id="ARBA00022428"/>
    </source>
</evidence>
<dbReference type="AlphaFoldDB" id="A0A179D6C0"/>
<dbReference type="STRING" id="999894.TDIS_0162"/>
<dbReference type="InterPro" id="IPR003773">
    <property type="entry name" value="Menaquinone_biosynth"/>
</dbReference>
<accession>A0A179D6C0</accession>
<dbReference type="Gene3D" id="3.40.190.10">
    <property type="entry name" value="Periplasmic binding protein-like II"/>
    <property type="match status" value="2"/>
</dbReference>
<keyword evidence="2 4" id="KW-0474">Menaquinone biosynthesis</keyword>